<evidence type="ECO:0000259" key="2">
    <source>
        <dbReference type="PROSITE" id="PS50110"/>
    </source>
</evidence>
<dbReference type="EMBL" id="FOIR01000001">
    <property type="protein sequence ID" value="SEV88709.1"/>
    <property type="molecule type" value="Genomic_DNA"/>
</dbReference>
<proteinExistence type="predicted"/>
<organism evidence="3 4">
    <name type="scientific">Roseivirga pacifica</name>
    <dbReference type="NCBI Taxonomy" id="1267423"/>
    <lineage>
        <taxon>Bacteria</taxon>
        <taxon>Pseudomonadati</taxon>
        <taxon>Bacteroidota</taxon>
        <taxon>Cytophagia</taxon>
        <taxon>Cytophagales</taxon>
        <taxon>Roseivirgaceae</taxon>
        <taxon>Roseivirga</taxon>
    </lineage>
</organism>
<reference evidence="4" key="1">
    <citation type="submission" date="2016-10" db="EMBL/GenBank/DDBJ databases">
        <authorList>
            <person name="Varghese N."/>
            <person name="Submissions S."/>
        </authorList>
    </citation>
    <scope>NUCLEOTIDE SEQUENCE [LARGE SCALE GENOMIC DNA]</scope>
    <source>
        <strain evidence="4">CGMCC 1.12402</strain>
    </source>
</reference>
<dbReference type="AlphaFoldDB" id="A0A1I0MK03"/>
<dbReference type="GeneID" id="99985232"/>
<dbReference type="InterPro" id="IPR001789">
    <property type="entry name" value="Sig_transdc_resp-reg_receiver"/>
</dbReference>
<dbReference type="STRING" id="1267423.SAMN05216290_0471"/>
<keyword evidence="4" id="KW-1185">Reference proteome</keyword>
<evidence type="ECO:0000256" key="1">
    <source>
        <dbReference type="PROSITE-ProRule" id="PRU00169"/>
    </source>
</evidence>
<protein>
    <submittedName>
        <fullName evidence="3">Response regulator receiver domain-containing protein</fullName>
    </submittedName>
</protein>
<keyword evidence="1" id="KW-0597">Phosphoprotein</keyword>
<dbReference type="Proteomes" id="UP000199437">
    <property type="component" value="Unassembled WGS sequence"/>
</dbReference>
<gene>
    <name evidence="3" type="ORF">SAMN05216290_0471</name>
</gene>
<dbReference type="InterPro" id="IPR052048">
    <property type="entry name" value="ST_Response_Regulator"/>
</dbReference>
<accession>A0A1I0MK03</accession>
<dbReference type="InterPro" id="IPR011006">
    <property type="entry name" value="CheY-like_superfamily"/>
</dbReference>
<evidence type="ECO:0000313" key="4">
    <source>
        <dbReference type="Proteomes" id="UP000199437"/>
    </source>
</evidence>
<dbReference type="GO" id="GO:0000160">
    <property type="term" value="P:phosphorelay signal transduction system"/>
    <property type="evidence" value="ECO:0007669"/>
    <property type="project" value="InterPro"/>
</dbReference>
<dbReference type="PANTHER" id="PTHR43228:SF6">
    <property type="entry name" value="RESPONSE REGULATOR RECEIVER"/>
    <property type="match status" value="1"/>
</dbReference>
<dbReference type="Pfam" id="PF00072">
    <property type="entry name" value="Response_reg"/>
    <property type="match status" value="1"/>
</dbReference>
<dbReference type="RefSeq" id="WP_090256782.1">
    <property type="nucleotide sequence ID" value="NZ_FOIR01000001.1"/>
</dbReference>
<dbReference type="PANTHER" id="PTHR43228">
    <property type="entry name" value="TWO-COMPONENT RESPONSE REGULATOR"/>
    <property type="match status" value="1"/>
</dbReference>
<evidence type="ECO:0000313" key="3">
    <source>
        <dbReference type="EMBL" id="SEV88709.1"/>
    </source>
</evidence>
<feature type="domain" description="Response regulatory" evidence="2">
    <location>
        <begin position="11"/>
        <end position="126"/>
    </location>
</feature>
<name>A0A1I0MK03_9BACT</name>
<sequence length="129" mass="14777">MLKPISLRDKSVLIVENEVIIADDIARLGHELGVGYCHIAFDYQQAIQQFVSYQPELVIIDVKLRGQQSGIEFGQWMRKESVKPIIYVTVTNHPDEIKQLIHTKPLAYIPKPFDDKVLKMAMKQGLSMK</sequence>
<dbReference type="Gene3D" id="3.40.50.2300">
    <property type="match status" value="1"/>
</dbReference>
<dbReference type="PROSITE" id="PS50110">
    <property type="entry name" value="RESPONSE_REGULATORY"/>
    <property type="match status" value="1"/>
</dbReference>
<dbReference type="SUPFAM" id="SSF52172">
    <property type="entry name" value="CheY-like"/>
    <property type="match status" value="1"/>
</dbReference>
<feature type="modified residue" description="4-aspartylphosphate" evidence="1">
    <location>
        <position position="61"/>
    </location>
</feature>
<dbReference type="OrthoDB" id="1646880at2"/>
<dbReference type="SMART" id="SM00448">
    <property type="entry name" value="REC"/>
    <property type="match status" value="1"/>
</dbReference>